<name>A0A0C9X6I2_9AGAR</name>
<proteinExistence type="predicted"/>
<dbReference type="HOGENOM" id="CLU_3106746_0_0_1"/>
<gene>
    <name evidence="1" type="ORF">K443DRAFT_12987</name>
</gene>
<organism evidence="1 2">
    <name type="scientific">Laccaria amethystina LaAM-08-1</name>
    <dbReference type="NCBI Taxonomy" id="1095629"/>
    <lineage>
        <taxon>Eukaryota</taxon>
        <taxon>Fungi</taxon>
        <taxon>Dikarya</taxon>
        <taxon>Basidiomycota</taxon>
        <taxon>Agaricomycotina</taxon>
        <taxon>Agaricomycetes</taxon>
        <taxon>Agaricomycetidae</taxon>
        <taxon>Agaricales</taxon>
        <taxon>Agaricineae</taxon>
        <taxon>Hydnangiaceae</taxon>
        <taxon>Laccaria</taxon>
    </lineage>
</organism>
<evidence type="ECO:0000313" key="1">
    <source>
        <dbReference type="EMBL" id="KIJ93266.1"/>
    </source>
</evidence>
<accession>A0A0C9X6I2</accession>
<reference evidence="1 2" key="1">
    <citation type="submission" date="2014-04" db="EMBL/GenBank/DDBJ databases">
        <authorList>
            <consortium name="DOE Joint Genome Institute"/>
            <person name="Kuo A."/>
            <person name="Kohler A."/>
            <person name="Nagy L.G."/>
            <person name="Floudas D."/>
            <person name="Copeland A."/>
            <person name="Barry K.W."/>
            <person name="Cichocki N."/>
            <person name="Veneault-Fourrey C."/>
            <person name="LaButti K."/>
            <person name="Lindquist E.A."/>
            <person name="Lipzen A."/>
            <person name="Lundell T."/>
            <person name="Morin E."/>
            <person name="Murat C."/>
            <person name="Sun H."/>
            <person name="Tunlid A."/>
            <person name="Henrissat B."/>
            <person name="Grigoriev I.V."/>
            <person name="Hibbett D.S."/>
            <person name="Martin F."/>
            <person name="Nordberg H.P."/>
            <person name="Cantor M.N."/>
            <person name="Hua S.X."/>
        </authorList>
    </citation>
    <scope>NUCLEOTIDE SEQUENCE [LARGE SCALE GENOMIC DNA]</scope>
    <source>
        <strain evidence="1 2">LaAM-08-1</strain>
    </source>
</reference>
<dbReference type="Proteomes" id="UP000054477">
    <property type="component" value="Unassembled WGS sequence"/>
</dbReference>
<sequence>MSSEYHVWASYTGHDDSCQLSVVIIYWSLKLYSQSVHATRLLDSTPSQSAS</sequence>
<protein>
    <submittedName>
        <fullName evidence="1">Uncharacterized protein</fullName>
    </submittedName>
</protein>
<keyword evidence="2" id="KW-1185">Reference proteome</keyword>
<evidence type="ECO:0000313" key="2">
    <source>
        <dbReference type="Proteomes" id="UP000054477"/>
    </source>
</evidence>
<dbReference type="EMBL" id="KN838854">
    <property type="protein sequence ID" value="KIJ93266.1"/>
    <property type="molecule type" value="Genomic_DNA"/>
</dbReference>
<reference evidence="2" key="2">
    <citation type="submission" date="2015-01" db="EMBL/GenBank/DDBJ databases">
        <title>Evolutionary Origins and Diversification of the Mycorrhizal Mutualists.</title>
        <authorList>
            <consortium name="DOE Joint Genome Institute"/>
            <consortium name="Mycorrhizal Genomics Consortium"/>
            <person name="Kohler A."/>
            <person name="Kuo A."/>
            <person name="Nagy L.G."/>
            <person name="Floudas D."/>
            <person name="Copeland A."/>
            <person name="Barry K.W."/>
            <person name="Cichocki N."/>
            <person name="Veneault-Fourrey C."/>
            <person name="LaButti K."/>
            <person name="Lindquist E.A."/>
            <person name="Lipzen A."/>
            <person name="Lundell T."/>
            <person name="Morin E."/>
            <person name="Murat C."/>
            <person name="Riley R."/>
            <person name="Ohm R."/>
            <person name="Sun H."/>
            <person name="Tunlid A."/>
            <person name="Henrissat B."/>
            <person name="Grigoriev I.V."/>
            <person name="Hibbett D.S."/>
            <person name="Martin F."/>
        </authorList>
    </citation>
    <scope>NUCLEOTIDE SEQUENCE [LARGE SCALE GENOMIC DNA]</scope>
    <source>
        <strain evidence="2">LaAM-08-1</strain>
    </source>
</reference>
<dbReference type="AlphaFoldDB" id="A0A0C9X6I2"/>